<protein>
    <submittedName>
        <fullName evidence="1">Uncharacterized protein</fullName>
    </submittedName>
</protein>
<dbReference type="AlphaFoldDB" id="A0A0F8XNE2"/>
<gene>
    <name evidence="1" type="ORF">LCGC14_3001800</name>
</gene>
<organism evidence="1">
    <name type="scientific">marine sediment metagenome</name>
    <dbReference type="NCBI Taxonomy" id="412755"/>
    <lineage>
        <taxon>unclassified sequences</taxon>
        <taxon>metagenomes</taxon>
        <taxon>ecological metagenomes</taxon>
    </lineage>
</organism>
<dbReference type="EMBL" id="LAZR01061876">
    <property type="protein sequence ID" value="KKK62690.1"/>
    <property type="molecule type" value="Genomic_DNA"/>
</dbReference>
<name>A0A0F8XNE2_9ZZZZ</name>
<reference evidence="1" key="1">
    <citation type="journal article" date="2015" name="Nature">
        <title>Complex archaea that bridge the gap between prokaryotes and eukaryotes.</title>
        <authorList>
            <person name="Spang A."/>
            <person name="Saw J.H."/>
            <person name="Jorgensen S.L."/>
            <person name="Zaremba-Niedzwiedzka K."/>
            <person name="Martijn J."/>
            <person name="Lind A.E."/>
            <person name="van Eijk R."/>
            <person name="Schleper C."/>
            <person name="Guy L."/>
            <person name="Ettema T.J."/>
        </authorList>
    </citation>
    <scope>NUCLEOTIDE SEQUENCE</scope>
</reference>
<evidence type="ECO:0000313" key="1">
    <source>
        <dbReference type="EMBL" id="KKK62690.1"/>
    </source>
</evidence>
<accession>A0A0F8XNE2</accession>
<comment type="caution">
    <text evidence="1">The sequence shown here is derived from an EMBL/GenBank/DDBJ whole genome shotgun (WGS) entry which is preliminary data.</text>
</comment>
<sequence length="23" mass="2823">TRENELWPKRRLEELKKVLGDNV</sequence>
<proteinExistence type="predicted"/>
<feature type="non-terminal residue" evidence="1">
    <location>
        <position position="1"/>
    </location>
</feature>